<protein>
    <submittedName>
        <fullName evidence="1">Uncharacterized protein</fullName>
    </submittedName>
</protein>
<gene>
    <name evidence="1" type="primary">orf113</name>
    <name evidence="1" type="ORF">HytaNPV_gp113</name>
</gene>
<dbReference type="Proteomes" id="UP000501125">
    <property type="component" value="Chromosome"/>
</dbReference>
<reference evidence="1 2" key="1">
    <citation type="journal article" date="2018" name="Sci. Rep.">
        <title>Comprehensive analysis of single molecule sequencing-derived complete genome and whole transcriptome of Hyposidra talaca nuclear polyhedrosis virus.</title>
        <authorList>
            <person name="Nguyen T.T."/>
            <person name="Suryamohan K."/>
            <person name="Kuriakose B."/>
            <person name="Janakiraman V."/>
            <person name="Reichelt M."/>
            <person name="Chaudhuri S."/>
            <person name="Guillory J."/>
            <person name="Divakaran N."/>
            <person name="Rabins P.E."/>
            <person name="Goel R."/>
            <person name="Deka B."/>
            <person name="Sarkar S."/>
            <person name="Ekka P."/>
            <person name="Tsai Y.C."/>
            <person name="Vargas D."/>
            <person name="Santhosh S."/>
            <person name="Mohan S."/>
            <person name="Chin C.S."/>
            <person name="Korlach J."/>
            <person name="Thomas G."/>
            <person name="Babu A."/>
            <person name="Seshagiri S."/>
        </authorList>
    </citation>
    <scope>NUCLEOTIDE SEQUENCE [LARGE SCALE GENOMIC DNA]</scope>
    <source>
        <strain evidence="1 2">HytaNPVIndia001</strain>
    </source>
</reference>
<dbReference type="KEGG" id="vg:65101591"/>
<dbReference type="RefSeq" id="YP_010086380.1">
    <property type="nucleotide sequence ID" value="NC_055453.1"/>
</dbReference>
<dbReference type="EMBL" id="MH261376">
    <property type="protein sequence ID" value="AWW14473.1"/>
    <property type="molecule type" value="Genomic_DNA"/>
</dbReference>
<keyword evidence="2" id="KW-1185">Reference proteome</keyword>
<proteinExistence type="predicted"/>
<dbReference type="GeneID" id="65101591"/>
<organism evidence="1 2">
    <name type="scientific">Hyposidra talaca nucleopolyhedrovirus</name>
    <dbReference type="NCBI Taxonomy" id="1070315"/>
    <lineage>
        <taxon>Viruses</taxon>
        <taxon>Viruses incertae sedis</taxon>
        <taxon>Naldaviricetes</taxon>
        <taxon>Lefavirales</taxon>
        <taxon>Baculoviridae</taxon>
        <taxon>Alphabaculovirus</taxon>
        <taxon>Alphabaculovirus hytalacae</taxon>
    </lineage>
</organism>
<accession>A0A2Z4HI73</accession>
<evidence type="ECO:0000313" key="2">
    <source>
        <dbReference type="Proteomes" id="UP000501125"/>
    </source>
</evidence>
<evidence type="ECO:0000313" key="1">
    <source>
        <dbReference type="EMBL" id="AWW14473.1"/>
    </source>
</evidence>
<name>A0A2Z4HI73_9ABAC</name>
<sequence length="109" mass="12540">MQIGAYTIVINTADHTLTSVEDILRKHFCVLFVAHTGTRSFAVCEDIMYTNNGHTTYRNYEDYSRSSLVESSSVTIQETESSETSFKLIKKVLEQLHNHENVIIHWNVM</sequence>